<reference evidence="2" key="1">
    <citation type="submission" date="2022-11" db="UniProtKB">
        <authorList>
            <consortium name="WormBaseParasite"/>
        </authorList>
    </citation>
    <scope>IDENTIFICATION</scope>
</reference>
<accession>A0A914LPV8</accession>
<proteinExistence type="predicted"/>
<dbReference type="AlphaFoldDB" id="A0A914LPV8"/>
<organism evidence="1 2">
    <name type="scientific">Meloidogyne incognita</name>
    <name type="common">Southern root-knot nematode worm</name>
    <name type="synonym">Oxyuris incognita</name>
    <dbReference type="NCBI Taxonomy" id="6306"/>
    <lineage>
        <taxon>Eukaryota</taxon>
        <taxon>Metazoa</taxon>
        <taxon>Ecdysozoa</taxon>
        <taxon>Nematoda</taxon>
        <taxon>Chromadorea</taxon>
        <taxon>Rhabditida</taxon>
        <taxon>Tylenchina</taxon>
        <taxon>Tylenchomorpha</taxon>
        <taxon>Tylenchoidea</taxon>
        <taxon>Meloidogynidae</taxon>
        <taxon>Meloidogyninae</taxon>
        <taxon>Meloidogyne</taxon>
        <taxon>Meloidogyne incognita group</taxon>
    </lineage>
</organism>
<sequence>MITLLSCSKTTLMCKFFNRITHRTIFFSTIFPMRNYLTGRSTMFKCTLTSKCAFNHVFQNTFHYSTIRKFTTAKKLRDLVVVLLDPHQLGYLLHLKAFTEPSKKEVYRWLIRCCTYIGTGALPKPLHSNQLNPFFITLIRTIQIYYASMTCLKKQT</sequence>
<protein>
    <submittedName>
        <fullName evidence="2">Uncharacterized protein</fullName>
    </submittedName>
</protein>
<keyword evidence="1" id="KW-1185">Reference proteome</keyword>
<dbReference type="Proteomes" id="UP000887563">
    <property type="component" value="Unplaced"/>
</dbReference>
<dbReference type="WBParaSite" id="Minc3s00738g16705">
    <property type="protein sequence ID" value="Minc3s00738g16705"/>
    <property type="gene ID" value="Minc3s00738g16705"/>
</dbReference>
<evidence type="ECO:0000313" key="1">
    <source>
        <dbReference type="Proteomes" id="UP000887563"/>
    </source>
</evidence>
<name>A0A914LPV8_MELIC</name>
<evidence type="ECO:0000313" key="2">
    <source>
        <dbReference type="WBParaSite" id="Minc3s00738g16705"/>
    </source>
</evidence>